<reference evidence="2" key="1">
    <citation type="submission" date="2018-06" db="EMBL/GenBank/DDBJ databases">
        <authorList>
            <consortium name="Pathogen Informatics"/>
        </authorList>
    </citation>
    <scope>NUCLEOTIDE SEQUENCE [LARGE SCALE GENOMIC DNA]</scope>
    <source>
        <strain evidence="2">NCTC10115</strain>
    </source>
</reference>
<accession>A0A3B0Q585</accession>
<sequence length="124" mass="14271">MNFRVLNTKKTTVESASRSLLKISSDSERRNKELSSPIIVNAMNENSKIDSTREKTIVEDFSKLNSKTIKTKEPLKIKGSFSSNSSSNENSIRVGILDWIRKRVSNFFSLTADFFRTRFAFLRR</sequence>
<gene>
    <name evidence="1" type="ORF">NCTC10115_01527</name>
</gene>
<proteinExistence type="predicted"/>
<dbReference type="EMBL" id="LS991952">
    <property type="protein sequence ID" value="SYV95673.1"/>
    <property type="molecule type" value="Genomic_DNA"/>
</dbReference>
<organism evidence="1 2">
    <name type="scientific">Mycoplasmoides gallisepticum</name>
    <name type="common">Mycoplasma gallisepticum</name>
    <dbReference type="NCBI Taxonomy" id="2096"/>
    <lineage>
        <taxon>Bacteria</taxon>
        <taxon>Bacillati</taxon>
        <taxon>Mycoplasmatota</taxon>
        <taxon>Mycoplasmoidales</taxon>
        <taxon>Mycoplasmoidaceae</taxon>
        <taxon>Mycoplasmoides</taxon>
    </lineage>
</organism>
<name>A0A3B0Q585_MYCGL</name>
<protein>
    <submittedName>
        <fullName evidence="1">Uncharacterized protein</fullName>
    </submittedName>
</protein>
<dbReference type="AlphaFoldDB" id="A0A3B0Q585"/>
<dbReference type="Proteomes" id="UP000260136">
    <property type="component" value="Chromosome"/>
</dbReference>
<evidence type="ECO:0000313" key="2">
    <source>
        <dbReference type="Proteomes" id="UP000260136"/>
    </source>
</evidence>
<evidence type="ECO:0000313" key="1">
    <source>
        <dbReference type="EMBL" id="SYV95673.1"/>
    </source>
</evidence>